<dbReference type="Gene3D" id="3.90.180.10">
    <property type="entry name" value="Medium-chain alcohol dehydrogenases, catalytic domain"/>
    <property type="match status" value="1"/>
</dbReference>
<evidence type="ECO:0008006" key="3">
    <source>
        <dbReference type="Google" id="ProtNLM"/>
    </source>
</evidence>
<dbReference type="AlphaFoldDB" id="A0AAQ3MAQ2"/>
<dbReference type="GO" id="GO:0016491">
    <property type="term" value="F:oxidoreductase activity"/>
    <property type="evidence" value="ECO:0007669"/>
    <property type="project" value="TreeGrafter"/>
</dbReference>
<dbReference type="PANTHER" id="PTHR43677:SF11">
    <property type="entry name" value="ZINC-CONTAINING ALCOHOL DEHYDROGENASE"/>
    <property type="match status" value="1"/>
</dbReference>
<dbReference type="Proteomes" id="UP001303373">
    <property type="component" value="Chromosome 12"/>
</dbReference>
<accession>A0AAQ3MAQ2</accession>
<dbReference type="EMBL" id="CP138591">
    <property type="protein sequence ID" value="WPH04145.1"/>
    <property type="molecule type" value="Genomic_DNA"/>
</dbReference>
<name>A0AAQ3MAQ2_9PEZI</name>
<organism evidence="1 2">
    <name type="scientific">Acrodontium crateriforme</name>
    <dbReference type="NCBI Taxonomy" id="150365"/>
    <lineage>
        <taxon>Eukaryota</taxon>
        <taxon>Fungi</taxon>
        <taxon>Dikarya</taxon>
        <taxon>Ascomycota</taxon>
        <taxon>Pezizomycotina</taxon>
        <taxon>Dothideomycetes</taxon>
        <taxon>Dothideomycetidae</taxon>
        <taxon>Mycosphaerellales</taxon>
        <taxon>Teratosphaeriaceae</taxon>
        <taxon>Acrodontium</taxon>
    </lineage>
</organism>
<dbReference type="Gene3D" id="3.40.50.720">
    <property type="entry name" value="NAD(P)-binding Rossmann-like Domain"/>
    <property type="match status" value="1"/>
</dbReference>
<keyword evidence="2" id="KW-1185">Reference proteome</keyword>
<dbReference type="InterPro" id="IPR036291">
    <property type="entry name" value="NAD(P)-bd_dom_sf"/>
</dbReference>
<evidence type="ECO:0000313" key="2">
    <source>
        <dbReference type="Proteomes" id="UP001303373"/>
    </source>
</evidence>
<dbReference type="InterPro" id="IPR051397">
    <property type="entry name" value="Zn-ADH-like_protein"/>
</dbReference>
<dbReference type="InterPro" id="IPR011032">
    <property type="entry name" value="GroES-like_sf"/>
</dbReference>
<dbReference type="SUPFAM" id="SSF51735">
    <property type="entry name" value="NAD(P)-binding Rossmann-fold domains"/>
    <property type="match status" value="1"/>
</dbReference>
<protein>
    <recommendedName>
        <fullName evidence="3">Quinone oxidoreductase</fullName>
    </recommendedName>
</protein>
<evidence type="ECO:0000313" key="1">
    <source>
        <dbReference type="EMBL" id="WPH04145.1"/>
    </source>
</evidence>
<reference evidence="1 2" key="1">
    <citation type="submission" date="2023-11" db="EMBL/GenBank/DDBJ databases">
        <title>An acidophilic fungus is an integral part of prey digestion in a carnivorous sundew plant.</title>
        <authorList>
            <person name="Tsai I.J."/>
        </authorList>
    </citation>
    <scope>NUCLEOTIDE SEQUENCE [LARGE SCALE GENOMIC DNA]</scope>
    <source>
        <strain evidence="1">169a</strain>
    </source>
</reference>
<gene>
    <name evidence="1" type="ORF">R9X50_00703100</name>
</gene>
<dbReference type="SUPFAM" id="SSF50129">
    <property type="entry name" value="GroES-like"/>
    <property type="match status" value="1"/>
</dbReference>
<sequence>MHQAVVSEWGQTPRYTEVPDLAAPTPQEVRIKVIAAGVHRVVRSRAAGKHYSSGSLPHVPGVDGIGMTEDGEMVYFVSFAAGSLSEYVNLPKHAIKPLPAGTDPIQAAGMTNPALSSWMAFHSRTTNLPVDFTVLIVGATSASGRVACSIARSLGAKRVIGVARNKAALETIGLDETIVIADQIDHTDFSSVGDVDIILDYVYGPVTAHLFQSLASKRPVQYVHIGSLSGQDIMVPGSILRSKNLTIRGSGSGAWSMQDASKNVEGLLKAVQAIPEQPIRVAKLEDVEQVWNEAMTDRLVFTM</sequence>
<dbReference type="PANTHER" id="PTHR43677">
    <property type="entry name" value="SHORT-CHAIN DEHYDROGENASE/REDUCTASE"/>
    <property type="match status" value="1"/>
</dbReference>
<proteinExistence type="predicted"/>